<proteinExistence type="inferred from homology"/>
<dbReference type="Proteomes" id="UP000013827">
    <property type="component" value="Unassembled WGS sequence"/>
</dbReference>
<dbReference type="AlphaFoldDB" id="A0A0D3I640"/>
<dbReference type="GO" id="GO:0006508">
    <property type="term" value="P:proteolysis"/>
    <property type="evidence" value="ECO:0007669"/>
    <property type="project" value="InterPro"/>
</dbReference>
<dbReference type="SMART" id="SM00645">
    <property type="entry name" value="Pept_C1"/>
    <property type="match status" value="1"/>
</dbReference>
<evidence type="ECO:0000256" key="2">
    <source>
        <dbReference type="SAM" id="MobiDB-lite"/>
    </source>
</evidence>
<reference evidence="4" key="2">
    <citation type="submission" date="2024-10" db="UniProtKB">
        <authorList>
            <consortium name="EnsemblProtists"/>
        </authorList>
    </citation>
    <scope>IDENTIFICATION</scope>
</reference>
<dbReference type="InterPro" id="IPR038765">
    <property type="entry name" value="Papain-like_cys_pep_sf"/>
</dbReference>
<dbReference type="HOGENOM" id="CLU_974655_0_0_1"/>
<dbReference type="PaxDb" id="2903-EOD06725"/>
<evidence type="ECO:0000313" key="5">
    <source>
        <dbReference type="Proteomes" id="UP000013827"/>
    </source>
</evidence>
<dbReference type="SUPFAM" id="SSF54001">
    <property type="entry name" value="Cysteine proteinases"/>
    <property type="match status" value="1"/>
</dbReference>
<accession>A0A0D3I640</accession>
<keyword evidence="5" id="KW-1185">Reference proteome</keyword>
<protein>
    <recommendedName>
        <fullName evidence="3">Peptidase C1A papain C-terminal domain-containing protein</fullName>
    </recommendedName>
</protein>
<dbReference type="KEGG" id="ehx:EMIHUDRAFT_249682"/>
<evidence type="ECO:0000256" key="1">
    <source>
        <dbReference type="ARBA" id="ARBA00008455"/>
    </source>
</evidence>
<name>A0A0D3I640_EMIH1</name>
<dbReference type="RefSeq" id="XP_005759154.1">
    <property type="nucleotide sequence ID" value="XM_005759097.1"/>
</dbReference>
<dbReference type="GO" id="GO:0008234">
    <property type="term" value="F:cysteine-type peptidase activity"/>
    <property type="evidence" value="ECO:0007669"/>
    <property type="project" value="InterPro"/>
</dbReference>
<sequence>MLGLGASASVETASNATPTRETLFATAILGGTSNVAARSPTGFDAPAFAAALQVFVDNADFDLSTETASIDWRTKGKVTAVKKQFRETCWAVAATEQVESLAAIKYGRLTNLSTHQAWSCALASSTPTSALPNLPFVPPWFFPCFEESSSCQAVGSELPGSHPAVAWAWMRHLGGLVSEETNREPPENSNTGCATPEPGTTLDNILKLPYTCTSAQDCVLEDTNCEFKEPNHNVQLVGYDDSAVGGPVWIVRNSWGAGRLHNGYFYVRFNSPKCGVASLTMNTKVE</sequence>
<dbReference type="Pfam" id="PF00112">
    <property type="entry name" value="Peptidase_C1"/>
    <property type="match status" value="2"/>
</dbReference>
<feature type="region of interest" description="Disordered" evidence="2">
    <location>
        <begin position="179"/>
        <end position="198"/>
    </location>
</feature>
<dbReference type="Gene3D" id="3.90.70.10">
    <property type="entry name" value="Cysteine proteinases"/>
    <property type="match status" value="2"/>
</dbReference>
<dbReference type="InterPro" id="IPR000668">
    <property type="entry name" value="Peptidase_C1A_C"/>
</dbReference>
<dbReference type="eggNOG" id="KOG1542">
    <property type="taxonomic scope" value="Eukaryota"/>
</dbReference>
<dbReference type="InterPro" id="IPR013128">
    <property type="entry name" value="Peptidase_C1A"/>
</dbReference>
<dbReference type="STRING" id="2903.R1CWH1"/>
<evidence type="ECO:0000259" key="3">
    <source>
        <dbReference type="SMART" id="SM00645"/>
    </source>
</evidence>
<dbReference type="EnsemblProtists" id="EOD06725">
    <property type="protein sequence ID" value="EOD06725"/>
    <property type="gene ID" value="EMIHUDRAFT_249682"/>
</dbReference>
<evidence type="ECO:0000313" key="4">
    <source>
        <dbReference type="EnsemblProtists" id="EOD06725"/>
    </source>
</evidence>
<dbReference type="GeneID" id="17252877"/>
<comment type="similarity">
    <text evidence="1">Belongs to the peptidase C1 family.</text>
</comment>
<reference evidence="5" key="1">
    <citation type="journal article" date="2013" name="Nature">
        <title>Pan genome of the phytoplankton Emiliania underpins its global distribution.</title>
        <authorList>
            <person name="Read B.A."/>
            <person name="Kegel J."/>
            <person name="Klute M.J."/>
            <person name="Kuo A."/>
            <person name="Lefebvre S.C."/>
            <person name="Maumus F."/>
            <person name="Mayer C."/>
            <person name="Miller J."/>
            <person name="Monier A."/>
            <person name="Salamov A."/>
            <person name="Young J."/>
            <person name="Aguilar M."/>
            <person name="Claverie J.M."/>
            <person name="Frickenhaus S."/>
            <person name="Gonzalez K."/>
            <person name="Herman E.K."/>
            <person name="Lin Y.C."/>
            <person name="Napier J."/>
            <person name="Ogata H."/>
            <person name="Sarno A.F."/>
            <person name="Shmutz J."/>
            <person name="Schroeder D."/>
            <person name="de Vargas C."/>
            <person name="Verret F."/>
            <person name="von Dassow P."/>
            <person name="Valentin K."/>
            <person name="Van de Peer Y."/>
            <person name="Wheeler G."/>
            <person name="Dacks J.B."/>
            <person name="Delwiche C.F."/>
            <person name="Dyhrman S.T."/>
            <person name="Glockner G."/>
            <person name="John U."/>
            <person name="Richards T."/>
            <person name="Worden A.Z."/>
            <person name="Zhang X."/>
            <person name="Grigoriev I.V."/>
            <person name="Allen A.E."/>
            <person name="Bidle K."/>
            <person name="Borodovsky M."/>
            <person name="Bowler C."/>
            <person name="Brownlee C."/>
            <person name="Cock J.M."/>
            <person name="Elias M."/>
            <person name="Gladyshev V.N."/>
            <person name="Groth M."/>
            <person name="Guda C."/>
            <person name="Hadaegh A."/>
            <person name="Iglesias-Rodriguez M.D."/>
            <person name="Jenkins J."/>
            <person name="Jones B.M."/>
            <person name="Lawson T."/>
            <person name="Leese F."/>
            <person name="Lindquist E."/>
            <person name="Lobanov A."/>
            <person name="Lomsadze A."/>
            <person name="Malik S.B."/>
            <person name="Marsh M.E."/>
            <person name="Mackinder L."/>
            <person name="Mock T."/>
            <person name="Mueller-Roeber B."/>
            <person name="Pagarete A."/>
            <person name="Parker M."/>
            <person name="Probert I."/>
            <person name="Quesneville H."/>
            <person name="Raines C."/>
            <person name="Rensing S.A."/>
            <person name="Riano-Pachon D.M."/>
            <person name="Richier S."/>
            <person name="Rokitta S."/>
            <person name="Shiraiwa Y."/>
            <person name="Soanes D.M."/>
            <person name="van der Giezen M."/>
            <person name="Wahlund T.M."/>
            <person name="Williams B."/>
            <person name="Wilson W."/>
            <person name="Wolfe G."/>
            <person name="Wurch L.L."/>
        </authorList>
    </citation>
    <scope>NUCLEOTIDE SEQUENCE</scope>
</reference>
<dbReference type="PANTHER" id="PTHR12411">
    <property type="entry name" value="CYSTEINE PROTEASE FAMILY C1-RELATED"/>
    <property type="match status" value="1"/>
</dbReference>
<feature type="domain" description="Peptidase C1A papain C-terminal" evidence="3">
    <location>
        <begin position="66"/>
        <end position="284"/>
    </location>
</feature>
<organism evidence="4 5">
    <name type="scientific">Emiliania huxleyi (strain CCMP1516)</name>
    <dbReference type="NCBI Taxonomy" id="280463"/>
    <lineage>
        <taxon>Eukaryota</taxon>
        <taxon>Haptista</taxon>
        <taxon>Haptophyta</taxon>
        <taxon>Prymnesiophyceae</taxon>
        <taxon>Isochrysidales</taxon>
        <taxon>Noelaerhabdaceae</taxon>
        <taxon>Emiliania</taxon>
    </lineage>
</organism>